<reference evidence="3 4" key="1">
    <citation type="submission" date="2017-09" db="EMBL/GenBank/DDBJ databases">
        <authorList>
            <person name="Ehlers B."/>
            <person name="Leendertz F.H."/>
        </authorList>
    </citation>
    <scope>NUCLEOTIDE SEQUENCE [LARGE SCALE GENOMIC DNA]</scope>
    <source>
        <strain evidence="3 4">CGMCC 1.05381</strain>
    </source>
</reference>
<accession>A0A2C8Z3R0</accession>
<feature type="transmembrane region" description="Helical" evidence="2">
    <location>
        <begin position="53"/>
        <end position="75"/>
    </location>
</feature>
<keyword evidence="2" id="KW-0472">Membrane</keyword>
<keyword evidence="2" id="KW-1133">Transmembrane helix</keyword>
<evidence type="ECO:0000313" key="3">
    <source>
        <dbReference type="EMBL" id="SOE58270.1"/>
    </source>
</evidence>
<gene>
    <name evidence="3" type="ORF">SAMN06296378_0746</name>
</gene>
<proteinExistence type="predicted"/>
<evidence type="ECO:0000256" key="1">
    <source>
        <dbReference type="SAM" id="MobiDB-lite"/>
    </source>
</evidence>
<dbReference type="EMBL" id="OCST01000002">
    <property type="protein sequence ID" value="SOE58270.1"/>
    <property type="molecule type" value="Genomic_DNA"/>
</dbReference>
<keyword evidence="2" id="KW-0812">Transmembrane</keyword>
<protein>
    <submittedName>
        <fullName evidence="3">Uncharacterized protein</fullName>
    </submittedName>
</protein>
<feature type="transmembrane region" description="Helical" evidence="2">
    <location>
        <begin position="87"/>
        <end position="109"/>
    </location>
</feature>
<feature type="region of interest" description="Disordered" evidence="1">
    <location>
        <begin position="25"/>
        <end position="45"/>
    </location>
</feature>
<evidence type="ECO:0000256" key="2">
    <source>
        <dbReference type="SAM" id="Phobius"/>
    </source>
</evidence>
<name>A0A2C8Z3R0_9MICO</name>
<keyword evidence="4" id="KW-1185">Reference proteome</keyword>
<sequence>MVSPGPESCGESGASAAALRRVGENGGVSDATPETPAPEAGTEKVTVRRAPKIPAFLIGGGGVGAIATLILTSMFPIDPLVGFGPLFAYFSLFGVTAGVLLGAILALIVDYRSKKRAKTGEAEFITEKRPEEPTA</sequence>
<dbReference type="Proteomes" id="UP000219440">
    <property type="component" value="Unassembled WGS sequence"/>
</dbReference>
<organism evidence="3 4">
    <name type="scientific">Salinibacterium xinjiangense</name>
    <dbReference type="NCBI Taxonomy" id="386302"/>
    <lineage>
        <taxon>Bacteria</taxon>
        <taxon>Bacillati</taxon>
        <taxon>Actinomycetota</taxon>
        <taxon>Actinomycetes</taxon>
        <taxon>Micrococcales</taxon>
        <taxon>Microbacteriaceae</taxon>
        <taxon>Salinibacterium</taxon>
    </lineage>
</organism>
<dbReference type="AlphaFoldDB" id="A0A2C8Z3R0"/>
<evidence type="ECO:0000313" key="4">
    <source>
        <dbReference type="Proteomes" id="UP000219440"/>
    </source>
</evidence>